<keyword evidence="2" id="KW-1185">Reference proteome</keyword>
<proteinExistence type="predicted"/>
<accession>A0AAE0YPH0</accession>
<sequence length="146" mass="16385">MPPAQRCGLCPRRSFYRSLGSHRTLDPHDLLGAPDPRKSSSDVESLLTATLKRLGVTFTGVGMCSFHVRECLLHKISPVQLSGKDAREKPSLGQPTFTDDVAPRHFVVHFCRCGHTRFTVLKRDQHLIVNKVLVKWAITPYRPSPT</sequence>
<dbReference type="Proteomes" id="UP001283361">
    <property type="component" value="Unassembled WGS sequence"/>
</dbReference>
<dbReference type="AlphaFoldDB" id="A0AAE0YPH0"/>
<protein>
    <submittedName>
        <fullName evidence="1">Uncharacterized protein</fullName>
    </submittedName>
</protein>
<evidence type="ECO:0000313" key="1">
    <source>
        <dbReference type="EMBL" id="KAK3753661.1"/>
    </source>
</evidence>
<reference evidence="1" key="1">
    <citation type="journal article" date="2023" name="G3 (Bethesda)">
        <title>A reference genome for the long-term kleptoplast-retaining sea slug Elysia crispata morphotype clarki.</title>
        <authorList>
            <person name="Eastman K.E."/>
            <person name="Pendleton A.L."/>
            <person name="Shaikh M.A."/>
            <person name="Suttiyut T."/>
            <person name="Ogas R."/>
            <person name="Tomko P."/>
            <person name="Gavelis G."/>
            <person name="Widhalm J.R."/>
            <person name="Wisecaver J.H."/>
        </authorList>
    </citation>
    <scope>NUCLEOTIDE SEQUENCE</scope>
    <source>
        <strain evidence="1">ECLA1</strain>
    </source>
</reference>
<name>A0AAE0YPH0_9GAST</name>
<gene>
    <name evidence="1" type="ORF">RRG08_067157</name>
</gene>
<dbReference type="EMBL" id="JAWDGP010005697">
    <property type="protein sequence ID" value="KAK3753661.1"/>
    <property type="molecule type" value="Genomic_DNA"/>
</dbReference>
<organism evidence="1 2">
    <name type="scientific">Elysia crispata</name>
    <name type="common">lettuce slug</name>
    <dbReference type="NCBI Taxonomy" id="231223"/>
    <lineage>
        <taxon>Eukaryota</taxon>
        <taxon>Metazoa</taxon>
        <taxon>Spiralia</taxon>
        <taxon>Lophotrochozoa</taxon>
        <taxon>Mollusca</taxon>
        <taxon>Gastropoda</taxon>
        <taxon>Heterobranchia</taxon>
        <taxon>Euthyneura</taxon>
        <taxon>Panpulmonata</taxon>
        <taxon>Sacoglossa</taxon>
        <taxon>Placobranchoidea</taxon>
        <taxon>Plakobranchidae</taxon>
        <taxon>Elysia</taxon>
    </lineage>
</organism>
<evidence type="ECO:0000313" key="2">
    <source>
        <dbReference type="Proteomes" id="UP001283361"/>
    </source>
</evidence>
<comment type="caution">
    <text evidence="1">The sequence shown here is derived from an EMBL/GenBank/DDBJ whole genome shotgun (WGS) entry which is preliminary data.</text>
</comment>